<dbReference type="RefSeq" id="WP_222876947.1">
    <property type="nucleotide sequence ID" value="NZ_AP023361.1"/>
</dbReference>
<gene>
    <name evidence="4" type="ORF">IZ6_10490</name>
</gene>
<evidence type="ECO:0000256" key="2">
    <source>
        <dbReference type="ARBA" id="ARBA00023004"/>
    </source>
</evidence>
<dbReference type="KEGG" id="tso:IZ6_10490"/>
<keyword evidence="2" id="KW-0408">Iron</keyword>
<proteinExistence type="predicted"/>
<feature type="domain" description="Gamma-butyrobetaine hydroxylase-like N-terminal" evidence="3">
    <location>
        <begin position="14"/>
        <end position="96"/>
    </location>
</feature>
<organism evidence="4 5">
    <name type="scientific">Terrihabitans soli</name>
    <dbReference type="NCBI Taxonomy" id="708113"/>
    <lineage>
        <taxon>Bacteria</taxon>
        <taxon>Pseudomonadati</taxon>
        <taxon>Pseudomonadota</taxon>
        <taxon>Alphaproteobacteria</taxon>
        <taxon>Hyphomicrobiales</taxon>
        <taxon>Terrihabitans</taxon>
    </lineage>
</organism>
<reference evidence="4 5" key="1">
    <citation type="submission" date="2020-08" db="EMBL/GenBank/DDBJ databases">
        <title>Genome sequence of Rhizobiales bacterium strain IZ6.</title>
        <authorList>
            <person name="Nakai R."/>
            <person name="Naganuma T."/>
        </authorList>
    </citation>
    <scope>NUCLEOTIDE SEQUENCE [LARGE SCALE GENOMIC DNA]</scope>
    <source>
        <strain evidence="4 5">IZ6</strain>
    </source>
</reference>
<keyword evidence="5" id="KW-1185">Reference proteome</keyword>
<dbReference type="PANTHER" id="PTHR35303:SF5">
    <property type="entry name" value="OS02G0197800 PROTEIN"/>
    <property type="match status" value="1"/>
</dbReference>
<evidence type="ECO:0000313" key="5">
    <source>
        <dbReference type="Proteomes" id="UP000515317"/>
    </source>
</evidence>
<evidence type="ECO:0000259" key="3">
    <source>
        <dbReference type="Pfam" id="PF06155"/>
    </source>
</evidence>
<evidence type="ECO:0000256" key="1">
    <source>
        <dbReference type="ARBA" id="ARBA00022723"/>
    </source>
</evidence>
<dbReference type="InterPro" id="IPR038492">
    <property type="entry name" value="GBBH-like_N_sf"/>
</dbReference>
<dbReference type="Gene3D" id="3.30.2020.30">
    <property type="match status" value="1"/>
</dbReference>
<sequence length="121" mass="13830">MTDKTEPWPTELKLVDEKHALHICWDDNRHDTLDAEYLRVESPSAEVQGHTPAEKQIVPGKKAVTIRDVIPVGSYAVRLVFSDGHSTGIFTWRYLRKLTDERGDIWMKYLEALAARGLNRG</sequence>
<dbReference type="Pfam" id="PF06155">
    <property type="entry name" value="GBBH-like_N"/>
    <property type="match status" value="1"/>
</dbReference>
<protein>
    <recommendedName>
        <fullName evidence="3">Gamma-butyrobetaine hydroxylase-like N-terminal domain-containing protein</fullName>
    </recommendedName>
</protein>
<evidence type="ECO:0000313" key="4">
    <source>
        <dbReference type="EMBL" id="BCJ90314.1"/>
    </source>
</evidence>
<dbReference type="EMBL" id="AP023361">
    <property type="protein sequence ID" value="BCJ90314.1"/>
    <property type="molecule type" value="Genomic_DNA"/>
</dbReference>
<accession>A0A6S6QJ66</accession>
<dbReference type="PANTHER" id="PTHR35303">
    <property type="entry name" value="OS02G0197800 PROTEIN"/>
    <property type="match status" value="1"/>
</dbReference>
<keyword evidence="1" id="KW-0479">Metal-binding</keyword>
<name>A0A6S6QJ66_9HYPH</name>
<dbReference type="GO" id="GO:0046872">
    <property type="term" value="F:metal ion binding"/>
    <property type="evidence" value="ECO:0007669"/>
    <property type="project" value="UniProtKB-KW"/>
</dbReference>
<dbReference type="Proteomes" id="UP000515317">
    <property type="component" value="Chromosome"/>
</dbReference>
<dbReference type="InterPro" id="IPR010376">
    <property type="entry name" value="GBBH-like_N"/>
</dbReference>
<dbReference type="AlphaFoldDB" id="A0A6S6QJ66"/>